<dbReference type="GO" id="GO:0030267">
    <property type="term" value="F:glyoxylate reductase (NADPH) activity"/>
    <property type="evidence" value="ECO:0007669"/>
    <property type="project" value="UniProtKB-EC"/>
</dbReference>
<dbReference type="GO" id="GO:0051287">
    <property type="term" value="F:NAD binding"/>
    <property type="evidence" value="ECO:0007669"/>
    <property type="project" value="InterPro"/>
</dbReference>
<dbReference type="RefSeq" id="WP_067035120.1">
    <property type="nucleotide sequence ID" value="NZ_FLRA01000012.1"/>
</dbReference>
<keyword evidence="3" id="KW-0520">NAD</keyword>
<dbReference type="CDD" id="cd12156">
    <property type="entry name" value="HPPR"/>
    <property type="match status" value="1"/>
</dbReference>
<dbReference type="InterPro" id="IPR036291">
    <property type="entry name" value="NAD(P)-bd_dom_sf"/>
</dbReference>
<dbReference type="InterPro" id="IPR006139">
    <property type="entry name" value="D-isomer_2_OHA_DH_cat_dom"/>
</dbReference>
<dbReference type="PROSITE" id="PS00065">
    <property type="entry name" value="D_2_HYDROXYACID_DH_1"/>
    <property type="match status" value="1"/>
</dbReference>
<dbReference type="SUPFAM" id="SSF52283">
    <property type="entry name" value="Formate/glycerate dehydrogenase catalytic domain-like"/>
    <property type="match status" value="1"/>
</dbReference>
<keyword evidence="1" id="KW-0521">NADP</keyword>
<evidence type="ECO:0000256" key="4">
    <source>
        <dbReference type="RuleBase" id="RU003719"/>
    </source>
</evidence>
<dbReference type="Proteomes" id="UP000092840">
    <property type="component" value="Unassembled WGS sequence"/>
</dbReference>
<dbReference type="InterPro" id="IPR029752">
    <property type="entry name" value="D-isomer_DH_CS1"/>
</dbReference>
<name>A0A1C3JRJ7_9GAMM</name>
<organism evidence="7 10">
    <name type="scientific">Marinomonas gallaica</name>
    <dbReference type="NCBI Taxonomy" id="1806667"/>
    <lineage>
        <taxon>Bacteria</taxon>
        <taxon>Pseudomonadati</taxon>
        <taxon>Pseudomonadota</taxon>
        <taxon>Gammaproteobacteria</taxon>
        <taxon>Oceanospirillales</taxon>
        <taxon>Oceanospirillaceae</taxon>
        <taxon>Marinomonas</taxon>
    </lineage>
</organism>
<comment type="similarity">
    <text evidence="4">Belongs to the D-isomer specific 2-hydroxyacid dehydrogenase family.</text>
</comment>
<evidence type="ECO:0000313" key="7">
    <source>
        <dbReference type="EMBL" id="SBT17679.1"/>
    </source>
</evidence>
<evidence type="ECO:0000313" key="9">
    <source>
        <dbReference type="Proteomes" id="UP000092840"/>
    </source>
</evidence>
<evidence type="ECO:0000259" key="6">
    <source>
        <dbReference type="Pfam" id="PF02826"/>
    </source>
</evidence>
<dbReference type="EMBL" id="FLRA01000012">
    <property type="protein sequence ID" value="SBT17679.1"/>
    <property type="molecule type" value="Genomic_DNA"/>
</dbReference>
<sequence>MSKIDVLVVWPNRPEQMQMLADTYELHRYDLANEAEKSAMIEAVGHKIRAVATTHGGGFNDTLLAQLPNLEIVCSSSVGLDTICVQACHERGIPVTNTPDVLTDDVADMAMMLTLTTLRRMLPGVAWIKSGNWVEKGMMPLNTSLRGKTLGIVGLGRIGKAIAARAEAFGMNISYFSRQAKTDVRYRHYDDLIALAKDVDVLAPVIPGGAATEGLISRDVLSALGEDSFFINVSRGSVVDEAALVELLEQRAIKGAGLDVYVDEPNVPQALLAMDHVVLQPHCASGTFETRAAMAQLVVDNLAAHFADKPLLTPVATKIKS</sequence>
<proteinExistence type="inferred from homology"/>
<evidence type="ECO:0000256" key="1">
    <source>
        <dbReference type="ARBA" id="ARBA00022857"/>
    </source>
</evidence>
<dbReference type="FunFam" id="3.40.50.720:FF:000213">
    <property type="entry name" value="Putative 2-hydroxyacid dehydrogenase"/>
    <property type="match status" value="1"/>
</dbReference>
<feature type="domain" description="D-isomer specific 2-hydroxyacid dehydrogenase catalytic" evidence="5">
    <location>
        <begin position="8"/>
        <end position="315"/>
    </location>
</feature>
<evidence type="ECO:0000313" key="10">
    <source>
        <dbReference type="Proteomes" id="UP000092871"/>
    </source>
</evidence>
<dbReference type="Proteomes" id="UP000092871">
    <property type="component" value="Unassembled WGS sequence"/>
</dbReference>
<dbReference type="AlphaFoldDB" id="A0A1C3JRJ7"/>
<dbReference type="SUPFAM" id="SSF51735">
    <property type="entry name" value="NAD(P)-binding Rossmann-fold domains"/>
    <property type="match status" value="1"/>
</dbReference>
<evidence type="ECO:0000256" key="2">
    <source>
        <dbReference type="ARBA" id="ARBA00023002"/>
    </source>
</evidence>
<dbReference type="GO" id="GO:0016618">
    <property type="term" value="F:hydroxypyruvate reductase [NAD(P)H] activity"/>
    <property type="evidence" value="ECO:0007669"/>
    <property type="project" value="TreeGrafter"/>
</dbReference>
<keyword evidence="9" id="KW-1185">Reference proteome</keyword>
<dbReference type="Pfam" id="PF02826">
    <property type="entry name" value="2-Hacid_dh_C"/>
    <property type="match status" value="1"/>
</dbReference>
<dbReference type="InterPro" id="IPR006140">
    <property type="entry name" value="D-isomer_DH_NAD-bd"/>
</dbReference>
<dbReference type="PANTHER" id="PTHR10996">
    <property type="entry name" value="2-HYDROXYACID DEHYDROGENASE-RELATED"/>
    <property type="match status" value="1"/>
</dbReference>
<keyword evidence="2 4" id="KW-0560">Oxidoreductase</keyword>
<dbReference type="OrthoDB" id="9805416at2"/>
<dbReference type="PANTHER" id="PTHR10996:SF178">
    <property type="entry name" value="2-HYDROXYACID DEHYDROGENASE YGL185C-RELATED"/>
    <property type="match status" value="1"/>
</dbReference>
<protein>
    <submittedName>
        <fullName evidence="7">Glyoxylate/hydroxypyruvate reductase B</fullName>
        <ecNumber evidence="7">1.1.1.79</ecNumber>
    </submittedName>
</protein>
<reference evidence="8 9" key="1">
    <citation type="submission" date="2016-06" db="EMBL/GenBank/DDBJ databases">
        <authorList>
            <person name="Rodrigo-Torres L."/>
            <person name="Arahal D.R."/>
        </authorList>
    </citation>
    <scope>NUCLEOTIDE SEQUENCE [LARGE SCALE GENOMIC DNA]</scope>
    <source>
        <strain evidence="8 9">CECT 5116</strain>
    </source>
</reference>
<evidence type="ECO:0000259" key="5">
    <source>
        <dbReference type="Pfam" id="PF00389"/>
    </source>
</evidence>
<reference evidence="7 10" key="2">
    <citation type="submission" date="2016-06" db="EMBL/GenBank/DDBJ databases">
        <authorList>
            <person name="Kjaerup R.B."/>
            <person name="Dalgaard T.S."/>
            <person name="Juul-Madsen H.R."/>
        </authorList>
    </citation>
    <scope>NUCLEOTIDE SEQUENCE [LARGE SCALE GENOMIC DNA]</scope>
    <source>
        <strain evidence="7 10">CECT 5115</strain>
    </source>
</reference>
<evidence type="ECO:0000256" key="3">
    <source>
        <dbReference type="ARBA" id="ARBA00023027"/>
    </source>
</evidence>
<dbReference type="EMBL" id="FLRB01000005">
    <property type="protein sequence ID" value="SBT20005.1"/>
    <property type="molecule type" value="Genomic_DNA"/>
</dbReference>
<evidence type="ECO:0000313" key="8">
    <source>
        <dbReference type="EMBL" id="SBT20005.1"/>
    </source>
</evidence>
<accession>A0A1C3JRJ7</accession>
<gene>
    <name evidence="7" type="primary">ghrB</name>
    <name evidence="7" type="ORF">MGA5115_01795</name>
    <name evidence="8" type="ORF">MGA5116_00588</name>
</gene>
<feature type="domain" description="D-isomer specific 2-hydroxyacid dehydrogenase NAD-binding" evidence="6">
    <location>
        <begin position="111"/>
        <end position="284"/>
    </location>
</feature>
<dbReference type="GO" id="GO:0005829">
    <property type="term" value="C:cytosol"/>
    <property type="evidence" value="ECO:0007669"/>
    <property type="project" value="TreeGrafter"/>
</dbReference>
<dbReference type="InterPro" id="IPR050223">
    <property type="entry name" value="D-isomer_2-hydroxyacid_DH"/>
</dbReference>
<dbReference type="Pfam" id="PF00389">
    <property type="entry name" value="2-Hacid_dh"/>
    <property type="match status" value="1"/>
</dbReference>
<keyword evidence="7" id="KW-0670">Pyruvate</keyword>
<dbReference type="Gene3D" id="3.40.50.720">
    <property type="entry name" value="NAD(P)-binding Rossmann-like Domain"/>
    <property type="match status" value="2"/>
</dbReference>
<dbReference type="EC" id="1.1.1.79" evidence="7"/>